<proteinExistence type="predicted"/>
<organism evidence="3 5">
    <name type="scientific">Venturia inaequalis</name>
    <name type="common">Apple scab fungus</name>
    <dbReference type="NCBI Taxonomy" id="5025"/>
    <lineage>
        <taxon>Eukaryota</taxon>
        <taxon>Fungi</taxon>
        <taxon>Dikarya</taxon>
        <taxon>Ascomycota</taxon>
        <taxon>Pezizomycotina</taxon>
        <taxon>Dothideomycetes</taxon>
        <taxon>Pleosporomycetidae</taxon>
        <taxon>Venturiales</taxon>
        <taxon>Venturiaceae</taxon>
        <taxon>Venturia</taxon>
    </lineage>
</organism>
<sequence>MSTSRNEETSRLVSLSSALKHMIITCLGPFGDVKPDTEPSVDPEKSPEEHEHLKDLLNLRLACLDFSEHAEAHIDLDYMLSWVTVDLQEDILKKLVQLSRYQNRRHGIRLLNISTAQLHGSIPVKDNSISVPDQAESSNFSAQLSAGSRIAQLSGSQVTPPLGFKGSTASFQL</sequence>
<name>A0A8H3VRI8_VENIN</name>
<dbReference type="EMBL" id="WNWS01000378">
    <property type="protein sequence ID" value="KAE9969128.1"/>
    <property type="molecule type" value="Genomic_DNA"/>
</dbReference>
<evidence type="ECO:0000256" key="1">
    <source>
        <dbReference type="SAM" id="MobiDB-lite"/>
    </source>
</evidence>
<protein>
    <submittedName>
        <fullName evidence="3">Uncharacterized protein</fullName>
    </submittedName>
</protein>
<comment type="caution">
    <text evidence="3">The sequence shown here is derived from an EMBL/GenBank/DDBJ whole genome shotgun (WGS) entry which is preliminary data.</text>
</comment>
<keyword evidence="5" id="KW-1185">Reference proteome</keyword>
<dbReference type="EMBL" id="WNWR01000065">
    <property type="protein sequence ID" value="KAE9992257.1"/>
    <property type="molecule type" value="Genomic_DNA"/>
</dbReference>
<evidence type="ECO:0000313" key="5">
    <source>
        <dbReference type="Proteomes" id="UP000490939"/>
    </source>
</evidence>
<evidence type="ECO:0000313" key="4">
    <source>
        <dbReference type="Proteomes" id="UP000447873"/>
    </source>
</evidence>
<evidence type="ECO:0000313" key="2">
    <source>
        <dbReference type="EMBL" id="KAE9969128.1"/>
    </source>
</evidence>
<feature type="compositionally biased region" description="Basic and acidic residues" evidence="1">
    <location>
        <begin position="33"/>
        <end position="50"/>
    </location>
</feature>
<feature type="region of interest" description="Disordered" evidence="1">
    <location>
        <begin position="30"/>
        <end position="50"/>
    </location>
</feature>
<accession>A0A8H3VRI8</accession>
<dbReference type="Proteomes" id="UP000490939">
    <property type="component" value="Unassembled WGS sequence"/>
</dbReference>
<gene>
    <name evidence="3" type="ORF">EG327_009635</name>
    <name evidence="2" type="ORF">EG328_007050</name>
</gene>
<dbReference type="Proteomes" id="UP000447873">
    <property type="component" value="Unassembled WGS sequence"/>
</dbReference>
<reference evidence="3 5" key="1">
    <citation type="submission" date="2019-07" db="EMBL/GenBank/DDBJ databases">
        <title>Venturia inaequalis Genome Resource.</title>
        <authorList>
            <person name="Lichtner F.J."/>
        </authorList>
    </citation>
    <scope>NUCLEOTIDE SEQUENCE [LARGE SCALE GENOMIC DNA]</scope>
    <source>
        <strain evidence="2 4">120213</strain>
        <strain evidence="3 5">DMI_063113</strain>
    </source>
</reference>
<evidence type="ECO:0000313" key="3">
    <source>
        <dbReference type="EMBL" id="KAE9992257.1"/>
    </source>
</evidence>
<dbReference type="AlphaFoldDB" id="A0A8H3VRI8"/>